<evidence type="ECO:0000313" key="3">
    <source>
        <dbReference type="Proteomes" id="UP001186944"/>
    </source>
</evidence>
<protein>
    <submittedName>
        <fullName evidence="2">Uncharacterized protein</fullName>
    </submittedName>
</protein>
<gene>
    <name evidence="2" type="ORF">FSP39_005292</name>
</gene>
<dbReference type="EMBL" id="VSWD01000011">
    <property type="protein sequence ID" value="KAK3087390.1"/>
    <property type="molecule type" value="Genomic_DNA"/>
</dbReference>
<name>A0AA89BU31_PINIB</name>
<dbReference type="Gene3D" id="1.10.1410.40">
    <property type="match status" value="1"/>
</dbReference>
<proteinExistence type="predicted"/>
<feature type="region of interest" description="Disordered" evidence="1">
    <location>
        <begin position="311"/>
        <end position="336"/>
    </location>
</feature>
<keyword evidence="3" id="KW-1185">Reference proteome</keyword>
<dbReference type="AlphaFoldDB" id="A0AA89BU31"/>
<sequence length="336" mass="39272">MLITLNEGLDKVNRLNQRRHWKECIDEDDVLRPDYILKLFNRGLTNTCQTLRQESWKKKLEEEFGCDIEIATITQPDSTICIHIYIKVGDGNDRKPLDINIVPTLSITKLPRQIRIRTPFPNRQKYFEQKDKFEKDVLSGIKKGEMLCLEACVWTQSHSTRMDKKISYTWNVSCSSLEDKGLQCISEVISPEALENIILLIRKIRKEHLMGLNPLTNQMVQNAVFHVHRKNIGTFMSDDQWFLEVIATIAAQLRHNYAPSFFLNSRNLLDGWEMRFVQWMGNELQRVHCRIKERPQLLDYYVGAKSMFDEDDEADNEQDDVHGNSLDANEKVDLRG</sequence>
<dbReference type="Proteomes" id="UP001186944">
    <property type="component" value="Unassembled WGS sequence"/>
</dbReference>
<accession>A0AA89BU31</accession>
<evidence type="ECO:0000256" key="1">
    <source>
        <dbReference type="SAM" id="MobiDB-lite"/>
    </source>
</evidence>
<reference evidence="2" key="1">
    <citation type="submission" date="2019-08" db="EMBL/GenBank/DDBJ databases">
        <title>The improved chromosome-level genome for the pearl oyster Pinctada fucata martensii using PacBio sequencing and Hi-C.</title>
        <authorList>
            <person name="Zheng Z."/>
        </authorList>
    </citation>
    <scope>NUCLEOTIDE SEQUENCE</scope>
    <source>
        <strain evidence="2">ZZ-2019</strain>
        <tissue evidence="2">Adductor muscle</tissue>
    </source>
</reference>
<evidence type="ECO:0000313" key="2">
    <source>
        <dbReference type="EMBL" id="KAK3087390.1"/>
    </source>
</evidence>
<organism evidence="2 3">
    <name type="scientific">Pinctada imbricata</name>
    <name type="common">Atlantic pearl-oyster</name>
    <name type="synonym">Pinctada martensii</name>
    <dbReference type="NCBI Taxonomy" id="66713"/>
    <lineage>
        <taxon>Eukaryota</taxon>
        <taxon>Metazoa</taxon>
        <taxon>Spiralia</taxon>
        <taxon>Lophotrochozoa</taxon>
        <taxon>Mollusca</taxon>
        <taxon>Bivalvia</taxon>
        <taxon>Autobranchia</taxon>
        <taxon>Pteriomorphia</taxon>
        <taxon>Pterioida</taxon>
        <taxon>Pterioidea</taxon>
        <taxon>Pteriidae</taxon>
        <taxon>Pinctada</taxon>
    </lineage>
</organism>
<comment type="caution">
    <text evidence="2">The sequence shown here is derived from an EMBL/GenBank/DDBJ whole genome shotgun (WGS) entry which is preliminary data.</text>
</comment>